<proteinExistence type="predicted"/>
<keyword evidence="1" id="KW-0812">Transmembrane</keyword>
<keyword evidence="1" id="KW-1133">Transmembrane helix</keyword>
<sequence>MYTKETINVNGRYLGVVVVDVNVHDTYLRARVANKTQMSAIKRIIFDTYYLKAIPIAEYFVIRGRISIYLESGFFSFGVCVFVCATCIYRHRYGYVGVYKQQ</sequence>
<evidence type="ECO:0000313" key="2">
    <source>
        <dbReference type="EnsemblMetazoa" id="GPAI039018-PA"/>
    </source>
</evidence>
<feature type="transmembrane region" description="Helical" evidence="1">
    <location>
        <begin position="68"/>
        <end position="89"/>
    </location>
</feature>
<keyword evidence="3" id="KW-1185">Reference proteome</keyword>
<name>A0A1B0AA16_GLOPL</name>
<keyword evidence="1" id="KW-0472">Membrane</keyword>
<dbReference type="VEuPathDB" id="VectorBase:GPAI039018"/>
<evidence type="ECO:0000313" key="3">
    <source>
        <dbReference type="Proteomes" id="UP000092445"/>
    </source>
</evidence>
<protein>
    <submittedName>
        <fullName evidence="2">Uncharacterized protein</fullName>
    </submittedName>
</protein>
<organism evidence="2 3">
    <name type="scientific">Glossina pallidipes</name>
    <name type="common">Tsetse fly</name>
    <dbReference type="NCBI Taxonomy" id="7398"/>
    <lineage>
        <taxon>Eukaryota</taxon>
        <taxon>Metazoa</taxon>
        <taxon>Ecdysozoa</taxon>
        <taxon>Arthropoda</taxon>
        <taxon>Hexapoda</taxon>
        <taxon>Insecta</taxon>
        <taxon>Pterygota</taxon>
        <taxon>Neoptera</taxon>
        <taxon>Endopterygota</taxon>
        <taxon>Diptera</taxon>
        <taxon>Brachycera</taxon>
        <taxon>Muscomorpha</taxon>
        <taxon>Hippoboscoidea</taxon>
        <taxon>Glossinidae</taxon>
        <taxon>Glossina</taxon>
    </lineage>
</organism>
<evidence type="ECO:0000256" key="1">
    <source>
        <dbReference type="SAM" id="Phobius"/>
    </source>
</evidence>
<reference evidence="2" key="2">
    <citation type="submission" date="2020-05" db="UniProtKB">
        <authorList>
            <consortium name="EnsemblMetazoa"/>
        </authorList>
    </citation>
    <scope>IDENTIFICATION</scope>
    <source>
        <strain evidence="2">IAEA</strain>
    </source>
</reference>
<dbReference type="EnsemblMetazoa" id="GPAI039018-RA">
    <property type="protein sequence ID" value="GPAI039018-PA"/>
    <property type="gene ID" value="GPAI039018"/>
</dbReference>
<reference evidence="3" key="1">
    <citation type="submission" date="2014-03" db="EMBL/GenBank/DDBJ databases">
        <authorList>
            <person name="Aksoy S."/>
            <person name="Warren W."/>
            <person name="Wilson R.K."/>
        </authorList>
    </citation>
    <scope>NUCLEOTIDE SEQUENCE [LARGE SCALE GENOMIC DNA]</scope>
    <source>
        <strain evidence="3">IAEA</strain>
    </source>
</reference>
<dbReference type="Proteomes" id="UP000092445">
    <property type="component" value="Unassembled WGS sequence"/>
</dbReference>
<accession>A0A1B0AA16</accession>
<dbReference type="AlphaFoldDB" id="A0A1B0AA16"/>